<sequence>MVSMQYTFLFWQGHRGSVHPIRIVS</sequence>
<name>A0A0E9XWB6_ANGAN</name>
<accession>A0A0E9XWB6</accession>
<dbReference type="AlphaFoldDB" id="A0A0E9XWB6"/>
<reference evidence="1" key="1">
    <citation type="submission" date="2014-11" db="EMBL/GenBank/DDBJ databases">
        <authorList>
            <person name="Amaro Gonzalez C."/>
        </authorList>
    </citation>
    <scope>NUCLEOTIDE SEQUENCE</scope>
</reference>
<evidence type="ECO:0000313" key="1">
    <source>
        <dbReference type="EMBL" id="JAI06156.1"/>
    </source>
</evidence>
<reference evidence="1" key="2">
    <citation type="journal article" date="2015" name="Fish Shellfish Immunol.">
        <title>Early steps in the European eel (Anguilla anguilla)-Vibrio vulnificus interaction in the gills: Role of the RtxA13 toxin.</title>
        <authorList>
            <person name="Callol A."/>
            <person name="Pajuelo D."/>
            <person name="Ebbesson L."/>
            <person name="Teles M."/>
            <person name="MacKenzie S."/>
            <person name="Amaro C."/>
        </authorList>
    </citation>
    <scope>NUCLEOTIDE SEQUENCE</scope>
</reference>
<dbReference type="EMBL" id="GBXM01002422">
    <property type="protein sequence ID" value="JAI06156.1"/>
    <property type="molecule type" value="Transcribed_RNA"/>
</dbReference>
<organism evidence="1">
    <name type="scientific">Anguilla anguilla</name>
    <name type="common">European freshwater eel</name>
    <name type="synonym">Muraena anguilla</name>
    <dbReference type="NCBI Taxonomy" id="7936"/>
    <lineage>
        <taxon>Eukaryota</taxon>
        <taxon>Metazoa</taxon>
        <taxon>Chordata</taxon>
        <taxon>Craniata</taxon>
        <taxon>Vertebrata</taxon>
        <taxon>Euteleostomi</taxon>
        <taxon>Actinopterygii</taxon>
        <taxon>Neopterygii</taxon>
        <taxon>Teleostei</taxon>
        <taxon>Anguilliformes</taxon>
        <taxon>Anguillidae</taxon>
        <taxon>Anguilla</taxon>
    </lineage>
</organism>
<protein>
    <submittedName>
        <fullName evidence="1">Uncharacterized protein</fullName>
    </submittedName>
</protein>
<proteinExistence type="predicted"/>